<dbReference type="EMBL" id="CP150096">
    <property type="protein sequence ID" value="WZN49104.1"/>
    <property type="molecule type" value="Genomic_DNA"/>
</dbReference>
<dbReference type="RefSeq" id="WP_341843679.1">
    <property type="nucleotide sequence ID" value="NZ_CP149792.1"/>
</dbReference>
<dbReference type="InterPro" id="IPR011990">
    <property type="entry name" value="TPR-like_helical_dom_sf"/>
</dbReference>
<comment type="subcellular location">
    <subcellularLocation>
        <location evidence="1">Cell outer membrane</location>
    </subcellularLocation>
</comment>
<evidence type="ECO:0000256" key="3">
    <source>
        <dbReference type="ARBA" id="ARBA00022729"/>
    </source>
</evidence>
<evidence type="ECO:0000256" key="1">
    <source>
        <dbReference type="ARBA" id="ARBA00004442"/>
    </source>
</evidence>
<evidence type="ECO:0000256" key="2">
    <source>
        <dbReference type="ARBA" id="ARBA00006275"/>
    </source>
</evidence>
<dbReference type="Pfam" id="PF07980">
    <property type="entry name" value="SusD_RagB"/>
    <property type="match status" value="1"/>
</dbReference>
<dbReference type="PROSITE" id="PS51257">
    <property type="entry name" value="PROKAR_LIPOPROTEIN"/>
    <property type="match status" value="1"/>
</dbReference>
<dbReference type="Proteomes" id="UP001449657">
    <property type="component" value="Chromosome"/>
</dbReference>
<comment type="similarity">
    <text evidence="2">Belongs to the SusD family.</text>
</comment>
<keyword evidence="5" id="KW-0998">Cell outer membrane</keyword>
<keyword evidence="4" id="KW-0472">Membrane</keyword>
<evidence type="ECO:0000259" key="7">
    <source>
        <dbReference type="Pfam" id="PF14322"/>
    </source>
</evidence>
<evidence type="ECO:0000259" key="6">
    <source>
        <dbReference type="Pfam" id="PF07980"/>
    </source>
</evidence>
<proteinExistence type="inferred from homology"/>
<name>A0ABZ2ZA26_9BACT</name>
<accession>A0ABZ2ZA26</accession>
<dbReference type="Gene3D" id="1.25.40.390">
    <property type="match status" value="1"/>
</dbReference>
<dbReference type="Pfam" id="PF14322">
    <property type="entry name" value="SusD-like_3"/>
    <property type="match status" value="1"/>
</dbReference>
<keyword evidence="3" id="KW-0732">Signal</keyword>
<dbReference type="SUPFAM" id="SSF48452">
    <property type="entry name" value="TPR-like"/>
    <property type="match status" value="1"/>
</dbReference>
<dbReference type="InterPro" id="IPR012944">
    <property type="entry name" value="SusD_RagB_dom"/>
</dbReference>
<dbReference type="InterPro" id="IPR033985">
    <property type="entry name" value="SusD-like_N"/>
</dbReference>
<evidence type="ECO:0000313" key="8">
    <source>
        <dbReference type="EMBL" id="WZN49104.1"/>
    </source>
</evidence>
<keyword evidence="9" id="KW-1185">Reference proteome</keyword>
<protein>
    <submittedName>
        <fullName evidence="8">RagB/SusD family nutrient uptake outer membrane protein</fullName>
    </submittedName>
</protein>
<evidence type="ECO:0000256" key="5">
    <source>
        <dbReference type="ARBA" id="ARBA00023237"/>
    </source>
</evidence>
<feature type="domain" description="SusD-like N-terminal" evidence="7">
    <location>
        <begin position="22"/>
        <end position="222"/>
    </location>
</feature>
<evidence type="ECO:0000313" key="9">
    <source>
        <dbReference type="Proteomes" id="UP001449657"/>
    </source>
</evidence>
<feature type="domain" description="RagB/SusD" evidence="6">
    <location>
        <begin position="328"/>
        <end position="399"/>
    </location>
</feature>
<organism evidence="8 9">
    <name type="scientific">Chitinophaga caseinilytica</name>
    <dbReference type="NCBI Taxonomy" id="2267521"/>
    <lineage>
        <taxon>Bacteria</taxon>
        <taxon>Pseudomonadati</taxon>
        <taxon>Bacteroidota</taxon>
        <taxon>Chitinophagia</taxon>
        <taxon>Chitinophagales</taxon>
        <taxon>Chitinophagaceae</taxon>
        <taxon>Chitinophaga</taxon>
    </lineage>
</organism>
<reference evidence="8 9" key="1">
    <citation type="submission" date="2024-03" db="EMBL/GenBank/DDBJ databases">
        <title>Chitinophaga caseinilytica sp. nov., a casein hydrolysing bacterium isolated from forest soil.</title>
        <authorList>
            <person name="Lee D.S."/>
            <person name="Han D.M."/>
            <person name="Baek J.H."/>
            <person name="Choi D.G."/>
            <person name="Jeon J.H."/>
            <person name="Jeon C.O."/>
        </authorList>
    </citation>
    <scope>NUCLEOTIDE SEQUENCE [LARGE SCALE GENOMIC DNA]</scope>
    <source>
        <strain evidence="8 9">KACC 19118</strain>
    </source>
</reference>
<gene>
    <name evidence="8" type="ORF">WJU22_13080</name>
</gene>
<sequence>MQFKYIFLTLAAAALSMTGCNKFLDVKPKGIVIPDKVNDFQLMLNSRNMNFSYPTVLLEISDDYYEEFDDLSTAPSANAYFWREGLDQNEQSEPIAWGPLYNTIYHANVIINNVLKVKDGTEAQRKSVEAEALVIRSDCYFTLLTIFAKAYNPATAAKDPGLPLITSTDVTDKTPQRASVQVTLDSMLNALHRAIPSLPLTNLNKHRPTKYAAYGLLARIYLYMRNFPEAGKYADLALSMQHTLIDYNDYVDVWDFPSMDANPEVLWQRGSLDYMLPAGGRLQKSLADLYPDSDRRKTLLTYEWPAGSGFYTYNAEPGWFNFGSTFPEMYLTKAEALARNDQPAAAMDVINELRRYRIDTDAYAPLTAANKTDALQKVLLERRKELAFRGQRWMDMKRLDQEGLMPKVDRVLRSTGAVQATLAPGDKKYVFQIPARVQQFNPDIILNDR</sequence>
<evidence type="ECO:0000256" key="4">
    <source>
        <dbReference type="ARBA" id="ARBA00023136"/>
    </source>
</evidence>